<comment type="caution">
    <text evidence="2">The sequence shown here is derived from an EMBL/GenBank/DDBJ whole genome shotgun (WGS) entry which is preliminary data.</text>
</comment>
<name>A0A401GST7_9APHY</name>
<proteinExistence type="predicted"/>
<evidence type="ECO:0000313" key="2">
    <source>
        <dbReference type="EMBL" id="GBE85292.1"/>
    </source>
</evidence>
<dbReference type="EMBL" id="BFAD01000007">
    <property type="protein sequence ID" value="GBE85292.1"/>
    <property type="molecule type" value="Genomic_DNA"/>
</dbReference>
<dbReference type="GeneID" id="38782209"/>
<organism evidence="2 3">
    <name type="scientific">Sparassis crispa</name>
    <dbReference type="NCBI Taxonomy" id="139825"/>
    <lineage>
        <taxon>Eukaryota</taxon>
        <taxon>Fungi</taxon>
        <taxon>Dikarya</taxon>
        <taxon>Basidiomycota</taxon>
        <taxon>Agaricomycotina</taxon>
        <taxon>Agaricomycetes</taxon>
        <taxon>Polyporales</taxon>
        <taxon>Sparassidaceae</taxon>
        <taxon>Sparassis</taxon>
    </lineage>
</organism>
<feature type="compositionally biased region" description="Low complexity" evidence="1">
    <location>
        <begin position="127"/>
        <end position="145"/>
    </location>
</feature>
<dbReference type="AlphaFoldDB" id="A0A401GST7"/>
<gene>
    <name evidence="2" type="ORF">SCP_0704790</name>
</gene>
<feature type="region of interest" description="Disordered" evidence="1">
    <location>
        <begin position="1"/>
        <end position="145"/>
    </location>
</feature>
<evidence type="ECO:0000256" key="1">
    <source>
        <dbReference type="SAM" id="MobiDB-lite"/>
    </source>
</evidence>
<dbReference type="Proteomes" id="UP000287166">
    <property type="component" value="Unassembled WGS sequence"/>
</dbReference>
<reference evidence="2 3" key="1">
    <citation type="journal article" date="2018" name="Sci. Rep.">
        <title>Genome sequence of the cauliflower mushroom Sparassis crispa (Hanabiratake) and its association with beneficial usage.</title>
        <authorList>
            <person name="Kiyama R."/>
            <person name="Furutani Y."/>
            <person name="Kawaguchi K."/>
            <person name="Nakanishi T."/>
        </authorList>
    </citation>
    <scope>NUCLEOTIDE SEQUENCE [LARGE SCALE GENOMIC DNA]</scope>
</reference>
<accession>A0A401GST7</accession>
<feature type="region of interest" description="Disordered" evidence="1">
    <location>
        <begin position="187"/>
        <end position="216"/>
    </location>
</feature>
<dbReference type="InParanoid" id="A0A401GST7"/>
<dbReference type="RefSeq" id="XP_027616205.1">
    <property type="nucleotide sequence ID" value="XM_027760404.1"/>
</dbReference>
<feature type="compositionally biased region" description="Pro residues" evidence="1">
    <location>
        <begin position="12"/>
        <end position="22"/>
    </location>
</feature>
<protein>
    <submittedName>
        <fullName evidence="2">Uncharacterized protein</fullName>
    </submittedName>
</protein>
<keyword evidence="3" id="KW-1185">Reference proteome</keyword>
<sequence length="551" mass="61508">MSKRSTCKRVPIPAPVSSPPPDSGLAEHDAELDNIEQDLQSDSHSDTENELDAAEPTHDSPTGELDEPINLMPAHAATPSGIRIKLPSRGRQHSNTQTPNERHRKRRKNTARPQHEPSPFSSPTPRSADASTLATSPPAASIPSPIRDLQRAMQLHLAGMTDEARDDYWHHVTEFNLIFLGASTAATSTAAPQQPPSPSSPAMQQNNHDDALDIPLLPPSQQVAKSRHDFPTHDIALKAHQLPFPTAVSNRMKAGWKEYIPLTALTNMACRAAANKQQTRNVVKYEGGALTVSQGPLDGSHERWLTLAEISEAYPRFLRLIQQHYPHPKSVQQSVAQEFVTHFQHISHQPNFAEHIGLVDVNHNIGDATTFSSHPGWLAAFTHLSKNFADWAKGAYRLTEAVVELKKMPDIPKRAMDAIHLNKNGYLLLLPMPPANVQPSLNIKKNQVIEFLNYHYGDHDAKMPWKKLNEAQPLVDFISLDMLLMDFVIIDPSKMTQDQVKVLLNHWRVCEIAHGVEEMMQFLKCWNKKGIAISTKYDPLPPLQAIIKEDH</sequence>
<evidence type="ECO:0000313" key="3">
    <source>
        <dbReference type="Proteomes" id="UP000287166"/>
    </source>
</evidence>